<dbReference type="EMBL" id="CP034086">
    <property type="protein sequence ID" value="AZG76338.1"/>
    <property type="molecule type" value="Genomic_DNA"/>
</dbReference>
<organism evidence="1 2">
    <name type="scientific">Methylocystis rosea</name>
    <dbReference type="NCBI Taxonomy" id="173366"/>
    <lineage>
        <taxon>Bacteria</taxon>
        <taxon>Pseudomonadati</taxon>
        <taxon>Pseudomonadota</taxon>
        <taxon>Alphaproteobacteria</taxon>
        <taxon>Hyphomicrobiales</taxon>
        <taxon>Methylocystaceae</taxon>
        <taxon>Methylocystis</taxon>
    </lineage>
</organism>
<name>A0A3G8M633_9HYPH</name>
<dbReference type="Proteomes" id="UP000273982">
    <property type="component" value="Chromosome"/>
</dbReference>
<proteinExistence type="predicted"/>
<dbReference type="KEGG" id="mros:EHO51_06125"/>
<protein>
    <submittedName>
        <fullName evidence="1">Uncharacterized protein</fullName>
    </submittedName>
</protein>
<reference evidence="1 2" key="1">
    <citation type="submission" date="2018-11" db="EMBL/GenBank/DDBJ databases">
        <title>Genome squencing of methanotrophic bacteria isolated from alkaline groundwater in Korea.</title>
        <authorList>
            <person name="Nguyen L.N."/>
        </authorList>
    </citation>
    <scope>NUCLEOTIDE SEQUENCE [LARGE SCALE GENOMIC DNA]</scope>
    <source>
        <strain evidence="1 2">GW6</strain>
    </source>
</reference>
<dbReference type="AlphaFoldDB" id="A0A3G8M633"/>
<evidence type="ECO:0000313" key="1">
    <source>
        <dbReference type="EMBL" id="AZG76338.1"/>
    </source>
</evidence>
<accession>A0A3G8M633</accession>
<dbReference type="RefSeq" id="WP_124738155.1">
    <property type="nucleotide sequence ID" value="NZ_CP034086.1"/>
</dbReference>
<sequence length="68" mass="7071">MPLRIRKSAESFAVEDAGGVALAYVYFEEDPGQRGLVNRLSGVDAKAVAQAIARALTAEAVQALPLAG</sequence>
<evidence type="ECO:0000313" key="2">
    <source>
        <dbReference type="Proteomes" id="UP000273982"/>
    </source>
</evidence>
<gene>
    <name evidence="1" type="ORF">EHO51_06125</name>
</gene>